<feature type="transmembrane region" description="Helical" evidence="6">
    <location>
        <begin position="376"/>
        <end position="396"/>
    </location>
</feature>
<dbReference type="Proteomes" id="UP000470409">
    <property type="component" value="Unassembled WGS sequence"/>
</dbReference>
<dbReference type="RefSeq" id="WP_151628419.1">
    <property type="nucleotide sequence ID" value="NZ_WBPG01000033.1"/>
</dbReference>
<comment type="caution">
    <text evidence="7">The sequence shown here is derived from an EMBL/GenBank/DDBJ whole genome shotgun (WGS) entry which is preliminary data.</text>
</comment>
<keyword evidence="3 6" id="KW-0812">Transmembrane</keyword>
<keyword evidence="5 6" id="KW-0472">Membrane</keyword>
<keyword evidence="4 6" id="KW-1133">Transmembrane helix</keyword>
<proteinExistence type="predicted"/>
<dbReference type="InterPro" id="IPR050833">
    <property type="entry name" value="Poly_Biosynth_Transport"/>
</dbReference>
<dbReference type="EMBL" id="WBPG01000033">
    <property type="protein sequence ID" value="KAB2439568.1"/>
    <property type="molecule type" value="Genomic_DNA"/>
</dbReference>
<evidence type="ECO:0000256" key="1">
    <source>
        <dbReference type="ARBA" id="ARBA00004651"/>
    </source>
</evidence>
<evidence type="ECO:0000256" key="4">
    <source>
        <dbReference type="ARBA" id="ARBA00022989"/>
    </source>
</evidence>
<feature type="transmembrane region" description="Helical" evidence="6">
    <location>
        <begin position="7"/>
        <end position="29"/>
    </location>
</feature>
<evidence type="ECO:0000256" key="6">
    <source>
        <dbReference type="SAM" id="Phobius"/>
    </source>
</evidence>
<evidence type="ECO:0000256" key="5">
    <source>
        <dbReference type="ARBA" id="ARBA00023136"/>
    </source>
</evidence>
<dbReference type="PANTHER" id="PTHR30250:SF11">
    <property type="entry name" value="O-ANTIGEN TRANSPORTER-RELATED"/>
    <property type="match status" value="1"/>
</dbReference>
<accession>A0A7V7S2C8</accession>
<evidence type="ECO:0000256" key="2">
    <source>
        <dbReference type="ARBA" id="ARBA00022475"/>
    </source>
</evidence>
<evidence type="ECO:0000256" key="3">
    <source>
        <dbReference type="ARBA" id="ARBA00022692"/>
    </source>
</evidence>
<keyword evidence="2" id="KW-1003">Cell membrane</keyword>
<dbReference type="Pfam" id="PF01943">
    <property type="entry name" value="Polysacc_synt"/>
    <property type="match status" value="1"/>
</dbReference>
<feature type="transmembrane region" description="Helical" evidence="6">
    <location>
        <begin position="85"/>
        <end position="106"/>
    </location>
</feature>
<name>A0A7V7S2C8_9BACI</name>
<dbReference type="InterPro" id="IPR002797">
    <property type="entry name" value="Polysacc_synth"/>
</dbReference>
<feature type="transmembrane region" description="Helical" evidence="6">
    <location>
        <begin position="225"/>
        <end position="243"/>
    </location>
</feature>
<dbReference type="GO" id="GO:0005886">
    <property type="term" value="C:plasma membrane"/>
    <property type="evidence" value="ECO:0007669"/>
    <property type="project" value="UniProtKB-SubCell"/>
</dbReference>
<feature type="transmembrane region" description="Helical" evidence="6">
    <location>
        <begin position="183"/>
        <end position="205"/>
    </location>
</feature>
<evidence type="ECO:0000313" key="7">
    <source>
        <dbReference type="EMBL" id="KAB2439568.1"/>
    </source>
</evidence>
<feature type="transmembrane region" description="Helical" evidence="6">
    <location>
        <begin position="462"/>
        <end position="482"/>
    </location>
</feature>
<dbReference type="PANTHER" id="PTHR30250">
    <property type="entry name" value="PST FAMILY PREDICTED COLANIC ACID TRANSPORTER"/>
    <property type="match status" value="1"/>
</dbReference>
<comment type="subcellular location">
    <subcellularLocation>
        <location evidence="1">Cell membrane</location>
        <topology evidence="1">Multi-pass membrane protein</topology>
    </subcellularLocation>
</comment>
<feature type="transmembrane region" description="Helical" evidence="6">
    <location>
        <begin position="41"/>
        <end position="64"/>
    </location>
</feature>
<organism evidence="7 8">
    <name type="scientific">Bacillus luti</name>
    <dbReference type="NCBI Taxonomy" id="2026191"/>
    <lineage>
        <taxon>Bacteria</taxon>
        <taxon>Bacillati</taxon>
        <taxon>Bacillota</taxon>
        <taxon>Bacilli</taxon>
        <taxon>Bacillales</taxon>
        <taxon>Bacillaceae</taxon>
        <taxon>Bacillus</taxon>
        <taxon>Bacillus cereus group</taxon>
    </lineage>
</organism>
<feature type="transmembrane region" description="Helical" evidence="6">
    <location>
        <begin position="312"/>
        <end position="335"/>
    </location>
</feature>
<feature type="transmembrane region" description="Helical" evidence="6">
    <location>
        <begin position="432"/>
        <end position="450"/>
    </location>
</feature>
<protein>
    <submittedName>
        <fullName evidence="7">Polysaccharide biosynthesis protein</fullName>
    </submittedName>
</protein>
<feature type="transmembrane region" description="Helical" evidence="6">
    <location>
        <begin position="255"/>
        <end position="284"/>
    </location>
</feature>
<feature type="transmembrane region" description="Helical" evidence="6">
    <location>
        <begin position="402"/>
        <end position="420"/>
    </location>
</feature>
<sequence>MKSQLKAGAILSYVALFVNSVISIIYTPIMLNILGQSEYGIYSLAASAAGYVGVLNFGLGNAVIRYTAKYRELKDEEGCSNLYGTFCIMYGILGTVALVIGTILTLSADRIFSNALSGDEVNKLTILMGIMVINISIGIGLGFFSVVVLAFEKFIFQKVISIVGSIATPLITLPILIMGYGSVAMAIITTILNFIIILINIYYCFRVLKIKIVFKKIEKSVLREIIVFSSFIFINLIIDRIYWSTDQFILGVFSGAAAISVYTIGVSFTGYFSGFAVAISNVFLSRVTGMVTREVNDKDVSDIFIKVGRVQYIVLSFILSGFIVFGQEFIYLWVGSEYKDAFIIAIIILVPMIVSLVQSMGGIILQAKNMQAFKSLIYAITSVVNVLISIIFVQWWGAIGGALGTAVAFTAGNIIIMNVYYWKKINIDIPKFWENIFYMSSSFVASVVFGTTINKLILADNWFVLIVKIIVFSVVYISLMWFTGMNKYEKDMFRKPVKNIIYRLKKEKFYKIS</sequence>
<reference evidence="7 8" key="1">
    <citation type="submission" date="2019-10" db="EMBL/GenBank/DDBJ databases">
        <title>Bacillus from the desert of Cuatro Cinegas, Coahuila.</title>
        <authorList>
            <person name="Olmedo-Alvarez G."/>
            <person name="Saldana S."/>
            <person name="Barcelo D."/>
        </authorList>
    </citation>
    <scope>NUCLEOTIDE SEQUENCE [LARGE SCALE GENOMIC DNA]</scope>
    <source>
        <strain evidence="7 8">CH155b_5T</strain>
    </source>
</reference>
<dbReference type="AlphaFoldDB" id="A0A7V7S2C8"/>
<gene>
    <name evidence="7" type="ORF">F8163_29145</name>
</gene>
<feature type="transmembrane region" description="Helical" evidence="6">
    <location>
        <begin position="341"/>
        <end position="364"/>
    </location>
</feature>
<feature type="transmembrane region" description="Helical" evidence="6">
    <location>
        <begin position="158"/>
        <end position="177"/>
    </location>
</feature>
<feature type="transmembrane region" description="Helical" evidence="6">
    <location>
        <begin position="126"/>
        <end position="151"/>
    </location>
</feature>
<evidence type="ECO:0000313" key="8">
    <source>
        <dbReference type="Proteomes" id="UP000470409"/>
    </source>
</evidence>